<keyword evidence="2" id="KW-1185">Reference proteome</keyword>
<accession>A0AAD8ACX2</accession>
<evidence type="ECO:0000313" key="1">
    <source>
        <dbReference type="EMBL" id="KAJ9596692.1"/>
    </source>
</evidence>
<dbReference type="Proteomes" id="UP001233999">
    <property type="component" value="Unassembled WGS sequence"/>
</dbReference>
<sequence length="119" mass="13190">EGETSVDCGEIVPKYEVSYKRTYSPSAESPTLTFRLYEGCISANHHDLIFRVVHTAAPPTEYPPQFLSLSTVTLARCVVPDRRVPCTGQKCGDPFSGLPYKATAFCLPRESVNTLRPHD</sequence>
<proteinExistence type="predicted"/>
<comment type="caution">
    <text evidence="1">The sequence shown here is derived from an EMBL/GenBank/DDBJ whole genome shotgun (WGS) entry which is preliminary data.</text>
</comment>
<reference evidence="1" key="2">
    <citation type="submission" date="2023-05" db="EMBL/GenBank/DDBJ databases">
        <authorList>
            <person name="Fouks B."/>
        </authorList>
    </citation>
    <scope>NUCLEOTIDE SEQUENCE</scope>
    <source>
        <strain evidence="1">Stay&amp;Tobe</strain>
        <tissue evidence="1">Testes</tissue>
    </source>
</reference>
<reference evidence="1" key="1">
    <citation type="journal article" date="2023" name="IScience">
        <title>Live-bearing cockroach genome reveals convergent evolutionary mechanisms linked to viviparity in insects and beyond.</title>
        <authorList>
            <person name="Fouks B."/>
            <person name="Harrison M.C."/>
            <person name="Mikhailova A.A."/>
            <person name="Marchal E."/>
            <person name="English S."/>
            <person name="Carruthers M."/>
            <person name="Jennings E.C."/>
            <person name="Chiamaka E.L."/>
            <person name="Frigard R.A."/>
            <person name="Pippel M."/>
            <person name="Attardo G.M."/>
            <person name="Benoit J.B."/>
            <person name="Bornberg-Bauer E."/>
            <person name="Tobe S.S."/>
        </authorList>
    </citation>
    <scope>NUCLEOTIDE SEQUENCE</scope>
    <source>
        <strain evidence="1">Stay&amp;Tobe</strain>
    </source>
</reference>
<dbReference type="AlphaFoldDB" id="A0AAD8ACX2"/>
<feature type="non-terminal residue" evidence="1">
    <location>
        <position position="1"/>
    </location>
</feature>
<feature type="non-terminal residue" evidence="1">
    <location>
        <position position="119"/>
    </location>
</feature>
<protein>
    <submittedName>
        <fullName evidence="1">Uncharacterized protein</fullName>
    </submittedName>
</protein>
<evidence type="ECO:0000313" key="2">
    <source>
        <dbReference type="Proteomes" id="UP001233999"/>
    </source>
</evidence>
<gene>
    <name evidence="1" type="ORF">L9F63_012296</name>
</gene>
<dbReference type="EMBL" id="JASPKZ010001974">
    <property type="protein sequence ID" value="KAJ9596692.1"/>
    <property type="molecule type" value="Genomic_DNA"/>
</dbReference>
<name>A0AAD8ACX2_DIPPU</name>
<organism evidence="1 2">
    <name type="scientific">Diploptera punctata</name>
    <name type="common">Pacific beetle cockroach</name>
    <dbReference type="NCBI Taxonomy" id="6984"/>
    <lineage>
        <taxon>Eukaryota</taxon>
        <taxon>Metazoa</taxon>
        <taxon>Ecdysozoa</taxon>
        <taxon>Arthropoda</taxon>
        <taxon>Hexapoda</taxon>
        <taxon>Insecta</taxon>
        <taxon>Pterygota</taxon>
        <taxon>Neoptera</taxon>
        <taxon>Polyneoptera</taxon>
        <taxon>Dictyoptera</taxon>
        <taxon>Blattodea</taxon>
        <taxon>Blaberoidea</taxon>
        <taxon>Blaberidae</taxon>
        <taxon>Diplopterinae</taxon>
        <taxon>Diploptera</taxon>
    </lineage>
</organism>